<evidence type="ECO:0000256" key="1">
    <source>
        <dbReference type="ARBA" id="ARBA00008558"/>
    </source>
</evidence>
<reference evidence="3 4" key="1">
    <citation type="submission" date="2021-01" db="EMBL/GenBank/DDBJ databases">
        <title>C459-1 draft genome sequence.</title>
        <authorList>
            <person name="Zhang X.-F."/>
        </authorList>
    </citation>
    <scope>NUCLEOTIDE SEQUENCE [LARGE SCALE GENOMIC DNA]</scope>
    <source>
        <strain evidence="4">C459-1</strain>
    </source>
</reference>
<gene>
    <name evidence="3" type="ORF">JKG61_18105</name>
</gene>
<dbReference type="Proteomes" id="UP000625283">
    <property type="component" value="Unassembled WGS sequence"/>
</dbReference>
<sequence>MIKKEYVSIYKDYLLDRVVPFWLEHSLDLEFGGYFTCLQRDGSVFDTDKFVWLQCREVWTFAMLYNNVEQRKEWLDAALMGADFLLRHGRDNQGSWYFSLDRKGLPLMEAHSIFSDCFAAMAFAQLYKATQDRKYSEVAKNTFEIILQRKETPKGRFSKTYPGTRDIKGFSLPMILCNLVLEIEHLLDESLVESVLREGVHEVMDIFYKPDLGVILENVALNGSIVDSFEGRLVNPGHGLESMWFVMDIARRWEDTELVSRCTEIVLQLLEFGWDAKYGGIFYFRDIKGFPPQQLEWDQKLWWVHLEALIAVVKGYEMTGDTRLEVWIARLHEYIWNHFVDPEHGEMFGYLKRDGALLVDSKGGKWKGFFHVPRALFQLWKLMEKIVEKQEFVLDETKPNR</sequence>
<dbReference type="PANTHER" id="PTHR15108">
    <property type="entry name" value="N-ACYLGLUCOSAMINE-2-EPIMERASE"/>
    <property type="match status" value="1"/>
</dbReference>
<proteinExistence type="inferred from homology"/>
<dbReference type="EMBL" id="JAERTY010000010">
    <property type="protein sequence ID" value="MBL1410678.1"/>
    <property type="molecule type" value="Genomic_DNA"/>
</dbReference>
<dbReference type="Gene3D" id="1.50.10.10">
    <property type="match status" value="1"/>
</dbReference>
<comment type="similarity">
    <text evidence="1">Belongs to the N-acylglucosamine 2-epimerase family.</text>
</comment>
<dbReference type="InterPro" id="IPR012341">
    <property type="entry name" value="6hp_glycosidase-like_sf"/>
</dbReference>
<comment type="caution">
    <text evidence="3">The sequence shown here is derived from an EMBL/GenBank/DDBJ whole genome shotgun (WGS) entry which is preliminary data.</text>
</comment>
<dbReference type="InterPro" id="IPR008928">
    <property type="entry name" value="6-hairpin_glycosidase_sf"/>
</dbReference>
<dbReference type="Pfam" id="PF07221">
    <property type="entry name" value="GlcNAc_2-epim"/>
    <property type="match status" value="1"/>
</dbReference>
<dbReference type="InterPro" id="IPR034116">
    <property type="entry name" value="AGE_dom"/>
</dbReference>
<keyword evidence="2" id="KW-0413">Isomerase</keyword>
<evidence type="ECO:0000256" key="2">
    <source>
        <dbReference type="ARBA" id="ARBA00023235"/>
    </source>
</evidence>
<dbReference type="CDD" id="cd00249">
    <property type="entry name" value="AGE"/>
    <property type="match status" value="1"/>
</dbReference>
<dbReference type="RefSeq" id="WP_202104370.1">
    <property type="nucleotide sequence ID" value="NZ_JAERTY010000010.1"/>
</dbReference>
<evidence type="ECO:0000313" key="3">
    <source>
        <dbReference type="EMBL" id="MBL1410678.1"/>
    </source>
</evidence>
<organism evidence="3 4">
    <name type="scientific">Sphingobacterium faecale</name>
    <dbReference type="NCBI Taxonomy" id="2803775"/>
    <lineage>
        <taxon>Bacteria</taxon>
        <taxon>Pseudomonadati</taxon>
        <taxon>Bacteroidota</taxon>
        <taxon>Sphingobacteriia</taxon>
        <taxon>Sphingobacteriales</taxon>
        <taxon>Sphingobacteriaceae</taxon>
        <taxon>Sphingobacterium</taxon>
    </lineage>
</organism>
<keyword evidence="4" id="KW-1185">Reference proteome</keyword>
<accession>A0ABS1R7L7</accession>
<name>A0ABS1R7L7_9SPHI</name>
<protein>
    <submittedName>
        <fullName evidence="3">AGE family epimerase/isomerase</fullName>
    </submittedName>
</protein>
<dbReference type="SUPFAM" id="SSF48208">
    <property type="entry name" value="Six-hairpin glycosidases"/>
    <property type="match status" value="1"/>
</dbReference>
<evidence type="ECO:0000313" key="4">
    <source>
        <dbReference type="Proteomes" id="UP000625283"/>
    </source>
</evidence>
<dbReference type="InterPro" id="IPR010819">
    <property type="entry name" value="AGE/CE"/>
</dbReference>